<dbReference type="EMBL" id="JAENGY010001989">
    <property type="protein sequence ID" value="KAG6945938.1"/>
    <property type="molecule type" value="Genomic_DNA"/>
</dbReference>
<keyword evidence="3" id="KW-1185">Reference proteome</keyword>
<dbReference type="InterPro" id="IPR039421">
    <property type="entry name" value="Type_1_exporter"/>
</dbReference>
<protein>
    <recommendedName>
        <fullName evidence="1">ABC transporter domain-containing protein</fullName>
    </recommendedName>
</protein>
<name>A0A8J5I4F0_9STRA</name>
<dbReference type="GO" id="GO:0005743">
    <property type="term" value="C:mitochondrial inner membrane"/>
    <property type="evidence" value="ECO:0007669"/>
    <property type="project" value="TreeGrafter"/>
</dbReference>
<dbReference type="GO" id="GO:0016887">
    <property type="term" value="F:ATP hydrolysis activity"/>
    <property type="evidence" value="ECO:0007669"/>
    <property type="project" value="InterPro"/>
</dbReference>
<dbReference type="Proteomes" id="UP000709295">
    <property type="component" value="Unassembled WGS sequence"/>
</dbReference>
<dbReference type="PANTHER" id="PTHR43394">
    <property type="entry name" value="ATP-DEPENDENT PERMEASE MDL1, MITOCHONDRIAL"/>
    <property type="match status" value="1"/>
</dbReference>
<accession>A0A8J5I4F0</accession>
<dbReference type="PANTHER" id="PTHR43394:SF1">
    <property type="entry name" value="ATP-BINDING CASSETTE SUB-FAMILY B MEMBER 10, MITOCHONDRIAL"/>
    <property type="match status" value="1"/>
</dbReference>
<dbReference type="Pfam" id="PF00005">
    <property type="entry name" value="ABC_tran"/>
    <property type="match status" value="1"/>
</dbReference>
<comment type="caution">
    <text evidence="2">The sequence shown here is derived from an EMBL/GenBank/DDBJ whole genome shotgun (WGS) entry which is preliminary data.</text>
</comment>
<organism evidence="2 3">
    <name type="scientific">Phytophthora aleatoria</name>
    <dbReference type="NCBI Taxonomy" id="2496075"/>
    <lineage>
        <taxon>Eukaryota</taxon>
        <taxon>Sar</taxon>
        <taxon>Stramenopiles</taxon>
        <taxon>Oomycota</taxon>
        <taxon>Peronosporomycetes</taxon>
        <taxon>Peronosporales</taxon>
        <taxon>Peronosporaceae</taxon>
        <taxon>Phytophthora</taxon>
    </lineage>
</organism>
<feature type="domain" description="ABC transporter" evidence="1">
    <location>
        <begin position="16"/>
        <end position="63"/>
    </location>
</feature>
<evidence type="ECO:0000313" key="3">
    <source>
        <dbReference type="Proteomes" id="UP000709295"/>
    </source>
</evidence>
<reference evidence="2" key="1">
    <citation type="submission" date="2021-01" db="EMBL/GenBank/DDBJ databases">
        <title>Phytophthora aleatoria, a newly-described species from Pinus radiata is distinct from Phytophthora cactorum isolates based on comparative genomics.</title>
        <authorList>
            <person name="Mcdougal R."/>
            <person name="Panda P."/>
            <person name="Williams N."/>
            <person name="Studholme D.J."/>
        </authorList>
    </citation>
    <scope>NUCLEOTIDE SEQUENCE</scope>
    <source>
        <strain evidence="2">NZFS 4037</strain>
    </source>
</reference>
<gene>
    <name evidence="2" type="ORF">JG688_00016298</name>
</gene>
<dbReference type="AlphaFoldDB" id="A0A8J5I4F0"/>
<evidence type="ECO:0000259" key="1">
    <source>
        <dbReference type="Pfam" id="PF00005"/>
    </source>
</evidence>
<evidence type="ECO:0000313" key="2">
    <source>
        <dbReference type="EMBL" id="KAG6945938.1"/>
    </source>
</evidence>
<dbReference type="InterPro" id="IPR003439">
    <property type="entry name" value="ABC_transporter-like_ATP-bd"/>
</dbReference>
<dbReference type="GO" id="GO:0005524">
    <property type="term" value="F:ATP binding"/>
    <property type="evidence" value="ECO:0007669"/>
    <property type="project" value="InterPro"/>
</dbReference>
<dbReference type="GO" id="GO:0090374">
    <property type="term" value="P:oligopeptide export from mitochondrion"/>
    <property type="evidence" value="ECO:0007669"/>
    <property type="project" value="TreeGrafter"/>
</dbReference>
<dbReference type="GO" id="GO:0015421">
    <property type="term" value="F:ABC-type oligopeptide transporter activity"/>
    <property type="evidence" value="ECO:0007669"/>
    <property type="project" value="TreeGrafter"/>
</dbReference>
<sequence length="65" mass="7110">MNFTYPSRLDVQILIDYNVTFEPGQNVACVGASEGGKSSLLSLLESFYEPQQGVILLNEGDVKTL</sequence>
<proteinExistence type="predicted"/>